<dbReference type="InterPro" id="IPR018060">
    <property type="entry name" value="HTH_AraC"/>
</dbReference>
<evidence type="ECO:0000256" key="3">
    <source>
        <dbReference type="ARBA" id="ARBA00023163"/>
    </source>
</evidence>
<keyword evidence="3" id="KW-0804">Transcription</keyword>
<dbReference type="Pfam" id="PF12833">
    <property type="entry name" value="HTH_18"/>
    <property type="match status" value="1"/>
</dbReference>
<dbReference type="GO" id="GO:0003700">
    <property type="term" value="F:DNA-binding transcription factor activity"/>
    <property type="evidence" value="ECO:0007669"/>
    <property type="project" value="InterPro"/>
</dbReference>
<dbReference type="PANTHER" id="PTHR46796:SF15">
    <property type="entry name" value="BLL1074 PROTEIN"/>
    <property type="match status" value="1"/>
</dbReference>
<evidence type="ECO:0000313" key="6">
    <source>
        <dbReference type="Proteomes" id="UP000318186"/>
    </source>
</evidence>
<name>A0A561V599_9ACTN</name>
<dbReference type="InterPro" id="IPR050204">
    <property type="entry name" value="AraC_XylS_family_regulators"/>
</dbReference>
<dbReference type="AlphaFoldDB" id="A0A561V599"/>
<evidence type="ECO:0000256" key="1">
    <source>
        <dbReference type="ARBA" id="ARBA00023015"/>
    </source>
</evidence>
<feature type="domain" description="HTH araC/xylS-type" evidence="4">
    <location>
        <begin position="6"/>
        <end position="77"/>
    </location>
</feature>
<dbReference type="EMBL" id="VIWW01000001">
    <property type="protein sequence ID" value="TWG06785.1"/>
    <property type="molecule type" value="Genomic_DNA"/>
</dbReference>
<comment type="caution">
    <text evidence="5">The sequence shown here is derived from an EMBL/GenBank/DDBJ whole genome shotgun (WGS) entry which is preliminary data.</text>
</comment>
<gene>
    <name evidence="5" type="ORF">FHX80_115281</name>
</gene>
<organism evidence="5 6">
    <name type="scientific">Streptomyces brevispora</name>
    <dbReference type="NCBI Taxonomy" id="887462"/>
    <lineage>
        <taxon>Bacteria</taxon>
        <taxon>Bacillati</taxon>
        <taxon>Actinomycetota</taxon>
        <taxon>Actinomycetes</taxon>
        <taxon>Kitasatosporales</taxon>
        <taxon>Streptomycetaceae</taxon>
        <taxon>Streptomyces</taxon>
    </lineage>
</organism>
<dbReference type="GO" id="GO:0043565">
    <property type="term" value="F:sequence-specific DNA binding"/>
    <property type="evidence" value="ECO:0007669"/>
    <property type="project" value="InterPro"/>
</dbReference>
<accession>A0A561V599</accession>
<dbReference type="PROSITE" id="PS01124">
    <property type="entry name" value="HTH_ARAC_FAMILY_2"/>
    <property type="match status" value="1"/>
</dbReference>
<evidence type="ECO:0000259" key="4">
    <source>
        <dbReference type="PROSITE" id="PS01124"/>
    </source>
</evidence>
<keyword evidence="2" id="KW-0238">DNA-binding</keyword>
<reference evidence="5 6" key="1">
    <citation type="submission" date="2019-06" db="EMBL/GenBank/DDBJ databases">
        <title>Sequencing the genomes of 1000 actinobacteria strains.</title>
        <authorList>
            <person name="Klenk H.-P."/>
        </authorList>
    </citation>
    <scope>NUCLEOTIDE SEQUENCE [LARGE SCALE GENOMIC DNA]</scope>
    <source>
        <strain evidence="5 6">DSM 42059</strain>
    </source>
</reference>
<evidence type="ECO:0000256" key="2">
    <source>
        <dbReference type="ARBA" id="ARBA00023125"/>
    </source>
</evidence>
<dbReference type="Gene3D" id="1.10.10.60">
    <property type="entry name" value="Homeodomain-like"/>
    <property type="match status" value="1"/>
</dbReference>
<protein>
    <submittedName>
        <fullName evidence="5">Helix-turn-helix protein</fullName>
    </submittedName>
</protein>
<dbReference type="PANTHER" id="PTHR46796">
    <property type="entry name" value="HTH-TYPE TRANSCRIPTIONAL ACTIVATOR RHAS-RELATED"/>
    <property type="match status" value="1"/>
</dbReference>
<keyword evidence="1" id="KW-0805">Transcription regulation</keyword>
<dbReference type="Proteomes" id="UP000318186">
    <property type="component" value="Unassembled WGS sequence"/>
</dbReference>
<proteinExistence type="predicted"/>
<evidence type="ECO:0000313" key="5">
    <source>
        <dbReference type="EMBL" id="TWG06785.1"/>
    </source>
</evidence>
<sequence>MWGFAARKRLWSRFRSQLGVQPKRAMKLVRFDHAAHRPVAGDRAARVAADAGYADQSHLHRDVMAYTGETPATVAGERFLAVDDIAWPGRGTPAGTTGLTSPGICGSAAGRRWDGY</sequence>